<evidence type="ECO:0000313" key="8">
    <source>
        <dbReference type="Proteomes" id="UP000515159"/>
    </source>
</evidence>
<dbReference type="OrthoDB" id="161999at2759"/>
<reference evidence="9" key="1">
    <citation type="submission" date="2025-08" db="UniProtKB">
        <authorList>
            <consortium name="RefSeq"/>
        </authorList>
    </citation>
    <scope>IDENTIFICATION</scope>
</reference>
<dbReference type="KEGG" id="gsh:117347372"/>
<evidence type="ECO:0000256" key="6">
    <source>
        <dbReference type="SAM" id="Phobius"/>
    </source>
</evidence>
<evidence type="ECO:0000256" key="4">
    <source>
        <dbReference type="ARBA" id="ARBA00023136"/>
    </source>
</evidence>
<dbReference type="CTD" id="79089"/>
<dbReference type="AlphaFoldDB" id="A0A6P8PES1"/>
<dbReference type="SUPFAM" id="SSF54236">
    <property type="entry name" value="Ubiquitin-like"/>
    <property type="match status" value="1"/>
</dbReference>
<keyword evidence="8" id="KW-1185">Reference proteome</keyword>
<dbReference type="GO" id="GO:0036503">
    <property type="term" value="P:ERAD pathway"/>
    <property type="evidence" value="ECO:0007669"/>
    <property type="project" value="InterPro"/>
</dbReference>
<evidence type="ECO:0000313" key="9">
    <source>
        <dbReference type="RefSeq" id="XP_033774096.1"/>
    </source>
</evidence>
<organism evidence="8 9">
    <name type="scientific">Geotrypetes seraphini</name>
    <name type="common">Gaboon caecilian</name>
    <name type="synonym">Caecilia seraphini</name>
    <dbReference type="NCBI Taxonomy" id="260995"/>
    <lineage>
        <taxon>Eukaryota</taxon>
        <taxon>Metazoa</taxon>
        <taxon>Chordata</taxon>
        <taxon>Craniata</taxon>
        <taxon>Vertebrata</taxon>
        <taxon>Euteleostomi</taxon>
        <taxon>Amphibia</taxon>
        <taxon>Gymnophiona</taxon>
        <taxon>Geotrypetes</taxon>
    </lineage>
</organism>
<feature type="compositionally biased region" description="Polar residues" evidence="5">
    <location>
        <begin position="149"/>
        <end position="161"/>
    </location>
</feature>
<name>A0A6P8PES1_GEOSA</name>
<dbReference type="FunCoup" id="A0A6P8PES1">
    <property type="interactions" value="2259"/>
</dbReference>
<dbReference type="GeneID" id="117347372"/>
<dbReference type="InterPro" id="IPR040352">
    <property type="entry name" value="TMUB1/2"/>
</dbReference>
<gene>
    <name evidence="9" type="primary">TMUB2</name>
</gene>
<dbReference type="InParanoid" id="A0A6P8PES1"/>
<dbReference type="Proteomes" id="UP000515159">
    <property type="component" value="Chromosome 13"/>
</dbReference>
<evidence type="ECO:0000259" key="7">
    <source>
        <dbReference type="PROSITE" id="PS50053"/>
    </source>
</evidence>
<dbReference type="Gene3D" id="3.10.20.90">
    <property type="entry name" value="Phosphatidylinositol 3-kinase Catalytic Subunit, Chain A, domain 1"/>
    <property type="match status" value="1"/>
</dbReference>
<dbReference type="GO" id="GO:0016020">
    <property type="term" value="C:membrane"/>
    <property type="evidence" value="ECO:0007669"/>
    <property type="project" value="UniProtKB-SubCell"/>
</dbReference>
<keyword evidence="4 6" id="KW-0472">Membrane</keyword>
<protein>
    <submittedName>
        <fullName evidence="9">Transmembrane and ubiquitin-like domain-containing protein 2 isoform X1</fullName>
    </submittedName>
</protein>
<keyword evidence="3 6" id="KW-1133">Transmembrane helix</keyword>
<dbReference type="CDD" id="cd17132">
    <property type="entry name" value="Ubl_TMUB2"/>
    <property type="match status" value="1"/>
</dbReference>
<feature type="transmembrane region" description="Helical" evidence="6">
    <location>
        <begin position="297"/>
        <end position="316"/>
    </location>
</feature>
<evidence type="ECO:0000256" key="3">
    <source>
        <dbReference type="ARBA" id="ARBA00022989"/>
    </source>
</evidence>
<feature type="transmembrane region" description="Helical" evidence="6">
    <location>
        <begin position="267"/>
        <end position="285"/>
    </location>
</feature>
<feature type="transmembrane region" description="Helical" evidence="6">
    <location>
        <begin position="16"/>
        <end position="39"/>
    </location>
</feature>
<accession>A0A6P8PES1</accession>
<keyword evidence="2 6" id="KW-0812">Transmembrane</keyword>
<proteinExistence type="predicted"/>
<dbReference type="PROSITE" id="PS50053">
    <property type="entry name" value="UBIQUITIN_2"/>
    <property type="match status" value="1"/>
</dbReference>
<dbReference type="Pfam" id="PF00240">
    <property type="entry name" value="ubiquitin"/>
    <property type="match status" value="1"/>
</dbReference>
<dbReference type="PANTHER" id="PTHR14557:SF4">
    <property type="entry name" value="TRANSMEMBRANE AND UBIQUITIN-LIKE DOMAIN-CONTAINING PROTEIN 2"/>
    <property type="match status" value="1"/>
</dbReference>
<dbReference type="InterPro" id="IPR000626">
    <property type="entry name" value="Ubiquitin-like_dom"/>
</dbReference>
<evidence type="ECO:0000256" key="1">
    <source>
        <dbReference type="ARBA" id="ARBA00004141"/>
    </source>
</evidence>
<feature type="domain" description="Ubiquitin-like" evidence="7">
    <location>
        <begin position="167"/>
        <end position="246"/>
    </location>
</feature>
<feature type="region of interest" description="Disordered" evidence="5">
    <location>
        <begin position="74"/>
        <end position="161"/>
    </location>
</feature>
<dbReference type="InterPro" id="IPR029071">
    <property type="entry name" value="Ubiquitin-like_domsf"/>
</dbReference>
<dbReference type="RefSeq" id="XP_033774096.1">
    <property type="nucleotide sequence ID" value="XM_033918205.1"/>
</dbReference>
<evidence type="ECO:0000256" key="2">
    <source>
        <dbReference type="ARBA" id="ARBA00022692"/>
    </source>
</evidence>
<evidence type="ECO:0000256" key="5">
    <source>
        <dbReference type="SAM" id="MobiDB-lite"/>
    </source>
</evidence>
<dbReference type="PANTHER" id="PTHR14557">
    <property type="entry name" value="PROTEIN C7ORF21"/>
    <property type="match status" value="1"/>
</dbReference>
<sequence>MEPPDTTMIEGVGDEVTVAVGVLGLLLAMVLAWLSTYVADGSDQLLSAIIPRSHGDAMVRLNHVEQYVGNPVTVEPAEPQGAAENSEEKAEEGGDTLSDRGPSVPGTPVEQGDSSSIPDASLDHLLNIQGLPKRSSPSAAGQLGHENQEAGNVSHGRNGNESTAGLIKVRLKFLNDTEEIALVRPDDTVGILKRFYVWHSKYFPGQENQMKFIYQGQLLQDQTRTLSSLNIMDNCVIHCHRSQSTATSGPDRITAAAMDPPGVTINVGNLMIPIFVVMLAVIWYFRINYRQFFTAPATVSLVGVTVFFSFLVFGMYGR</sequence>
<comment type="subcellular location">
    <subcellularLocation>
        <location evidence="1">Membrane</location>
        <topology evidence="1">Multi-pass membrane protein</topology>
    </subcellularLocation>
</comment>
<dbReference type="SMART" id="SM00213">
    <property type="entry name" value="UBQ"/>
    <property type="match status" value="1"/>
</dbReference>